<reference evidence="1" key="1">
    <citation type="submission" date="2023-10" db="EMBL/GenBank/DDBJ databases">
        <authorList>
            <person name="Rodriguez Cubillos JULIANA M."/>
            <person name="De Vega J."/>
        </authorList>
    </citation>
    <scope>NUCLEOTIDE SEQUENCE</scope>
</reference>
<accession>A0ACB0LIQ0</accession>
<gene>
    <name evidence="1" type="ORF">MILVUS5_LOCUS32889</name>
</gene>
<dbReference type="Proteomes" id="UP001177021">
    <property type="component" value="Unassembled WGS sequence"/>
</dbReference>
<name>A0ACB0LIQ0_TRIPR</name>
<keyword evidence="2" id="KW-1185">Reference proteome</keyword>
<proteinExistence type="predicted"/>
<evidence type="ECO:0000313" key="2">
    <source>
        <dbReference type="Proteomes" id="UP001177021"/>
    </source>
</evidence>
<organism evidence="1 2">
    <name type="scientific">Trifolium pratense</name>
    <name type="common">Red clover</name>
    <dbReference type="NCBI Taxonomy" id="57577"/>
    <lineage>
        <taxon>Eukaryota</taxon>
        <taxon>Viridiplantae</taxon>
        <taxon>Streptophyta</taxon>
        <taxon>Embryophyta</taxon>
        <taxon>Tracheophyta</taxon>
        <taxon>Spermatophyta</taxon>
        <taxon>Magnoliopsida</taxon>
        <taxon>eudicotyledons</taxon>
        <taxon>Gunneridae</taxon>
        <taxon>Pentapetalae</taxon>
        <taxon>rosids</taxon>
        <taxon>fabids</taxon>
        <taxon>Fabales</taxon>
        <taxon>Fabaceae</taxon>
        <taxon>Papilionoideae</taxon>
        <taxon>50 kb inversion clade</taxon>
        <taxon>NPAAA clade</taxon>
        <taxon>Hologalegina</taxon>
        <taxon>IRL clade</taxon>
        <taxon>Trifolieae</taxon>
        <taxon>Trifolium</taxon>
    </lineage>
</organism>
<protein>
    <submittedName>
        <fullName evidence="1">Uncharacterized protein</fullName>
    </submittedName>
</protein>
<sequence>MISQIEPKSIDEAIIDESWKIAMKEELSQFEKNEVWKLVPAPADHSIIGTRWVFRNKMDENGKVIRNKARLVAQGYNQQEGIDYDETFAPVARLEAIRILLAYASHKCLKLFQMDVKSAFLNGFLNEEVYVHQPPGFKR</sequence>
<comment type="caution">
    <text evidence="1">The sequence shown here is derived from an EMBL/GenBank/DDBJ whole genome shotgun (WGS) entry which is preliminary data.</text>
</comment>
<evidence type="ECO:0000313" key="1">
    <source>
        <dbReference type="EMBL" id="CAJ2668515.1"/>
    </source>
</evidence>
<dbReference type="EMBL" id="CASHSV030000513">
    <property type="protein sequence ID" value="CAJ2668515.1"/>
    <property type="molecule type" value="Genomic_DNA"/>
</dbReference>